<keyword evidence="7" id="KW-0479">Metal-binding</keyword>
<evidence type="ECO:0000256" key="7">
    <source>
        <dbReference type="ARBA" id="ARBA00022723"/>
    </source>
</evidence>
<reference evidence="14 15" key="1">
    <citation type="journal article" date="2010" name="Nat. Biotechnol.">
        <title>Genome sequence of the model mushroom Schizophyllum commune.</title>
        <authorList>
            <person name="Ohm R.A."/>
            <person name="de Jong J.F."/>
            <person name="Lugones L.G."/>
            <person name="Aerts A."/>
            <person name="Kothe E."/>
            <person name="Stajich J.E."/>
            <person name="de Vries R.P."/>
            <person name="Record E."/>
            <person name="Levasseur A."/>
            <person name="Baker S.E."/>
            <person name="Bartholomew K.A."/>
            <person name="Coutinho P.M."/>
            <person name="Erdmann S."/>
            <person name="Fowler T.J."/>
            <person name="Gathman A.C."/>
            <person name="Lombard V."/>
            <person name="Henrissat B."/>
            <person name="Knabe N."/>
            <person name="Kuees U."/>
            <person name="Lilly W.W."/>
            <person name="Lindquist E."/>
            <person name="Lucas S."/>
            <person name="Magnuson J.K."/>
            <person name="Piumi F."/>
            <person name="Raudaskoski M."/>
            <person name="Salamov A."/>
            <person name="Schmutz J."/>
            <person name="Schwarze F.W.M.R."/>
            <person name="vanKuyk P.A."/>
            <person name="Horton J.S."/>
            <person name="Grigoriev I.V."/>
            <person name="Woesten H.A.B."/>
        </authorList>
    </citation>
    <scope>NUCLEOTIDE SEQUENCE [LARGE SCALE GENOMIC DNA]</scope>
    <source>
        <strain evidence="15">H4-8 / FGSC 9210</strain>
    </source>
</reference>
<dbReference type="GO" id="GO:0090486">
    <property type="term" value="F:small RNA 2'-O-methyltransferase activity"/>
    <property type="evidence" value="ECO:0007669"/>
    <property type="project" value="UniProtKB-EC"/>
</dbReference>
<accession>D8QIG9</accession>
<evidence type="ECO:0000256" key="2">
    <source>
        <dbReference type="ARBA" id="ARBA00009026"/>
    </source>
</evidence>
<keyword evidence="9" id="KW-0694">RNA-binding</keyword>
<dbReference type="OrthoDB" id="2154311at2759"/>
<dbReference type="eggNOG" id="KOG1045">
    <property type="taxonomic scope" value="Eukaryota"/>
</dbReference>
<dbReference type="KEGG" id="scm:SCHCO_01107153"/>
<evidence type="ECO:0000256" key="12">
    <source>
        <dbReference type="ARBA" id="ARBA00048418"/>
    </source>
</evidence>
<dbReference type="PANTHER" id="PTHR21404">
    <property type="entry name" value="HEN1"/>
    <property type="match status" value="1"/>
</dbReference>
<sequence>MRVTFIPPLFLQRRVWILDILRNEKVTEVLDVGCGEGSLLSTLCQPAPWLDPPDAQTRAQLDIDPALEAIDVGCDEISNLHIRKVTGLDLFTSTQDLDFAKLSIAPPRQEEDPYGYNTCARYENMEARLYRGGLEVVNDEFVNAECIVATEVIEHLDVSILPFFAPVLMGVYHPRLFLITTPNYAYNARFSPPPDPTRPEVRPGGYSDPTGRTDRVFRHADHKFEWTTPEFEAYCTGVAQDWGYEVAEMSAVGRAMEEDPWGRENELGSASFVCCFRRKDLPADERQELADKARRMVDELASKQVSIGTKHELLDDVIHQADDAARCPASLDAIADRVTTAMRDMGTRYVRLEELWFNRAISRICGGWLEMLVWAVERSPDLELRRREINTHDADEVGRSYWHIEFTGLFSEPPTPVWDGGFGEGEEGDDEDEDRSVDLIPPDWEPSESEAWSSSTEGVEGDVSEAGPSNFVRGPGTRKRGFIVGSEHSGSGWSSEDVEHSPTKGWGEHGGWDVHGDGHGRHDDADGEDDEGEDWGDSEDNSGWGGGWGWDVEPEGKGKARAYPVGHLPLDSSASSAAGWDGDQSDGSDTS</sequence>
<feature type="compositionally biased region" description="Low complexity" evidence="13">
    <location>
        <begin position="571"/>
        <end position="591"/>
    </location>
</feature>
<evidence type="ECO:0000256" key="1">
    <source>
        <dbReference type="ARBA" id="ARBA00001946"/>
    </source>
</evidence>
<keyword evidence="15" id="KW-1185">Reference proteome</keyword>
<name>D8QIG9_SCHCM</name>
<dbReference type="GO" id="GO:0030422">
    <property type="term" value="P:siRNA processing"/>
    <property type="evidence" value="ECO:0007669"/>
    <property type="project" value="TreeGrafter"/>
</dbReference>
<dbReference type="AlphaFoldDB" id="D8QIG9"/>
<comment type="catalytic activity">
    <reaction evidence="12">
        <text>small RNA 3'-end nucleotide + S-adenosyl-L-methionine = small RNA 3'-end 2'-O-methylnucleotide + S-adenosyl-L-homocysteine + H(+)</text>
        <dbReference type="Rhea" id="RHEA:37887"/>
        <dbReference type="Rhea" id="RHEA-COMP:10415"/>
        <dbReference type="Rhea" id="RHEA-COMP:10416"/>
        <dbReference type="ChEBI" id="CHEBI:15378"/>
        <dbReference type="ChEBI" id="CHEBI:57856"/>
        <dbReference type="ChEBI" id="CHEBI:59789"/>
        <dbReference type="ChEBI" id="CHEBI:74896"/>
        <dbReference type="ChEBI" id="CHEBI:74898"/>
        <dbReference type="EC" id="2.1.1.386"/>
    </reaction>
</comment>
<organism evidence="15">
    <name type="scientific">Schizophyllum commune (strain H4-8 / FGSC 9210)</name>
    <name type="common">Split gill fungus</name>
    <dbReference type="NCBI Taxonomy" id="578458"/>
    <lineage>
        <taxon>Eukaryota</taxon>
        <taxon>Fungi</taxon>
        <taxon>Dikarya</taxon>
        <taxon>Basidiomycota</taxon>
        <taxon>Agaricomycotina</taxon>
        <taxon>Agaricomycetes</taxon>
        <taxon>Agaricomycetidae</taxon>
        <taxon>Agaricales</taxon>
        <taxon>Schizophyllaceae</taxon>
        <taxon>Schizophyllum</taxon>
    </lineage>
</organism>
<evidence type="ECO:0000256" key="10">
    <source>
        <dbReference type="ARBA" id="ARBA00023158"/>
    </source>
</evidence>
<evidence type="ECO:0000313" key="15">
    <source>
        <dbReference type="Proteomes" id="UP000007431"/>
    </source>
</evidence>
<dbReference type="InterPro" id="IPR026610">
    <property type="entry name" value="Hen1"/>
</dbReference>
<keyword evidence="8" id="KW-0460">Magnesium</keyword>
<dbReference type="GO" id="GO:0005737">
    <property type="term" value="C:cytoplasm"/>
    <property type="evidence" value="ECO:0007669"/>
    <property type="project" value="TreeGrafter"/>
</dbReference>
<dbReference type="GO" id="GO:0046872">
    <property type="term" value="F:metal ion binding"/>
    <property type="evidence" value="ECO:0007669"/>
    <property type="project" value="UniProtKB-KW"/>
</dbReference>
<feature type="region of interest" description="Disordered" evidence="13">
    <location>
        <begin position="415"/>
        <end position="591"/>
    </location>
</feature>
<evidence type="ECO:0000256" key="6">
    <source>
        <dbReference type="ARBA" id="ARBA00022691"/>
    </source>
</evidence>
<keyword evidence="5" id="KW-0808">Transferase</keyword>
<comment type="cofactor">
    <cofactor evidence="1">
        <name>Mg(2+)</name>
        <dbReference type="ChEBI" id="CHEBI:18420"/>
    </cofactor>
</comment>
<evidence type="ECO:0000256" key="13">
    <source>
        <dbReference type="SAM" id="MobiDB-lite"/>
    </source>
</evidence>
<feature type="region of interest" description="Disordered" evidence="13">
    <location>
        <begin position="190"/>
        <end position="212"/>
    </location>
</feature>
<dbReference type="GO" id="GO:0003723">
    <property type="term" value="F:RNA binding"/>
    <property type="evidence" value="ECO:0007669"/>
    <property type="project" value="UniProtKB-KW"/>
</dbReference>
<feature type="compositionally biased region" description="Basic and acidic residues" evidence="13">
    <location>
        <begin position="497"/>
        <end position="524"/>
    </location>
</feature>
<evidence type="ECO:0000256" key="9">
    <source>
        <dbReference type="ARBA" id="ARBA00022884"/>
    </source>
</evidence>
<dbReference type="EC" id="2.1.1.386" evidence="11"/>
<keyword evidence="10" id="KW-0943">RNA-mediated gene silencing</keyword>
<protein>
    <recommendedName>
        <fullName evidence="3">Small RNA 2'-O-methyltransferase</fullName>
        <ecNumber evidence="11">2.1.1.386</ecNumber>
    </recommendedName>
</protein>
<comment type="similarity">
    <text evidence="2">Belongs to the methyltransferase superfamily. HEN1 family.</text>
</comment>
<evidence type="ECO:0000313" key="14">
    <source>
        <dbReference type="EMBL" id="EFI92404.1"/>
    </source>
</evidence>
<evidence type="ECO:0000256" key="5">
    <source>
        <dbReference type="ARBA" id="ARBA00022679"/>
    </source>
</evidence>
<dbReference type="InterPro" id="IPR029063">
    <property type="entry name" value="SAM-dependent_MTases_sf"/>
</dbReference>
<keyword evidence="6" id="KW-0949">S-adenosyl-L-methionine</keyword>
<feature type="compositionally biased region" description="Acidic residues" evidence="13">
    <location>
        <begin position="424"/>
        <end position="435"/>
    </location>
</feature>
<evidence type="ECO:0000256" key="11">
    <source>
        <dbReference type="ARBA" id="ARBA00035025"/>
    </source>
</evidence>
<feature type="compositionally biased region" description="Low complexity" evidence="13">
    <location>
        <begin position="485"/>
        <end position="495"/>
    </location>
</feature>
<dbReference type="Gene3D" id="3.40.50.150">
    <property type="entry name" value="Vaccinia Virus protein VP39"/>
    <property type="match status" value="1"/>
</dbReference>
<dbReference type="GO" id="GO:0001510">
    <property type="term" value="P:RNA methylation"/>
    <property type="evidence" value="ECO:0007669"/>
    <property type="project" value="InterPro"/>
</dbReference>
<dbReference type="VEuPathDB" id="FungiDB:SCHCODRAFT_01107153"/>
<dbReference type="RefSeq" id="XP_003027307.1">
    <property type="nucleotide sequence ID" value="XM_003027261.1"/>
</dbReference>
<dbReference type="PANTHER" id="PTHR21404:SF3">
    <property type="entry name" value="SMALL RNA 2'-O-METHYLTRANSFERASE"/>
    <property type="match status" value="1"/>
</dbReference>
<evidence type="ECO:0000256" key="3">
    <source>
        <dbReference type="ARBA" id="ARBA00021330"/>
    </source>
</evidence>
<feature type="compositionally biased region" description="Acidic residues" evidence="13">
    <location>
        <begin position="525"/>
        <end position="540"/>
    </location>
</feature>
<keyword evidence="4" id="KW-0489">Methyltransferase</keyword>
<dbReference type="Proteomes" id="UP000007431">
    <property type="component" value="Unassembled WGS sequence"/>
</dbReference>
<dbReference type="InParanoid" id="D8QIG9"/>
<dbReference type="OMA" id="TNRIFRH"/>
<gene>
    <name evidence="14" type="ORF">SCHCODRAFT_79450</name>
</gene>
<evidence type="ECO:0000256" key="4">
    <source>
        <dbReference type="ARBA" id="ARBA00022603"/>
    </source>
</evidence>
<proteinExistence type="inferred from homology"/>
<dbReference type="GO" id="GO:0005634">
    <property type="term" value="C:nucleus"/>
    <property type="evidence" value="ECO:0007669"/>
    <property type="project" value="TreeGrafter"/>
</dbReference>
<evidence type="ECO:0000256" key="8">
    <source>
        <dbReference type="ARBA" id="ARBA00022842"/>
    </source>
</evidence>
<dbReference type="EMBL" id="GL377313">
    <property type="protein sequence ID" value="EFI92404.1"/>
    <property type="molecule type" value="Genomic_DNA"/>
</dbReference>
<dbReference type="HOGENOM" id="CLU_032749_0_0_1"/>
<dbReference type="GeneID" id="9593623"/>